<keyword evidence="3" id="KW-1185">Reference proteome</keyword>
<dbReference type="AlphaFoldDB" id="A0A1X6NSA4"/>
<name>A0A1X6NSA4_PORUM</name>
<gene>
    <name evidence="2" type="ORF">BU14_0527s0007</name>
</gene>
<accession>A0A1X6NSA4</accession>
<protein>
    <submittedName>
        <fullName evidence="2">Uncharacterized protein</fullName>
    </submittedName>
</protein>
<feature type="compositionally biased region" description="Low complexity" evidence="1">
    <location>
        <begin position="182"/>
        <end position="205"/>
    </location>
</feature>
<feature type="compositionally biased region" description="Basic residues" evidence="1">
    <location>
        <begin position="25"/>
        <end position="36"/>
    </location>
</feature>
<dbReference type="EMBL" id="KV919130">
    <property type="protein sequence ID" value="OSX71494.1"/>
    <property type="molecule type" value="Genomic_DNA"/>
</dbReference>
<dbReference type="Proteomes" id="UP000218209">
    <property type="component" value="Unassembled WGS sequence"/>
</dbReference>
<proteinExistence type="predicted"/>
<feature type="compositionally biased region" description="Basic and acidic residues" evidence="1">
    <location>
        <begin position="155"/>
        <end position="165"/>
    </location>
</feature>
<evidence type="ECO:0000313" key="3">
    <source>
        <dbReference type="Proteomes" id="UP000218209"/>
    </source>
</evidence>
<feature type="region of interest" description="Disordered" evidence="1">
    <location>
        <begin position="1"/>
        <end position="83"/>
    </location>
</feature>
<feature type="compositionally biased region" description="Basic residues" evidence="1">
    <location>
        <begin position="166"/>
        <end position="181"/>
    </location>
</feature>
<feature type="compositionally biased region" description="Low complexity" evidence="1">
    <location>
        <begin position="37"/>
        <end position="47"/>
    </location>
</feature>
<sequence>MPAAADVVRSCPPPASAHSPAARAPHARRGPPRRRGGTPTVAAHGGAAATGGGAAPRSGRHPTRSGSSGGRRGRGRLAAGAEGGMAAPCHARHICRWVGGWTAGRALDGAPFGRGGAFGFCGALVFFWPGHAGTARALVSALVLLERARAPLCRSRDGGGADGARRLLRHGRVRQPRRRVRPPAARRGGRAGPPAETRGAALLRPRGGGCVRRAPRRTVLVRPPARGGRGGRLRKQRWGVLHPAAVGSGRSRERG</sequence>
<organism evidence="2 3">
    <name type="scientific">Porphyra umbilicalis</name>
    <name type="common">Purple laver</name>
    <name type="synonym">Red alga</name>
    <dbReference type="NCBI Taxonomy" id="2786"/>
    <lineage>
        <taxon>Eukaryota</taxon>
        <taxon>Rhodophyta</taxon>
        <taxon>Bangiophyceae</taxon>
        <taxon>Bangiales</taxon>
        <taxon>Bangiaceae</taxon>
        <taxon>Porphyra</taxon>
    </lineage>
</organism>
<evidence type="ECO:0000313" key="2">
    <source>
        <dbReference type="EMBL" id="OSX71494.1"/>
    </source>
</evidence>
<evidence type="ECO:0000256" key="1">
    <source>
        <dbReference type="SAM" id="MobiDB-lite"/>
    </source>
</evidence>
<feature type="region of interest" description="Disordered" evidence="1">
    <location>
        <begin position="155"/>
        <end position="208"/>
    </location>
</feature>
<reference evidence="2 3" key="1">
    <citation type="submission" date="2017-03" db="EMBL/GenBank/DDBJ databases">
        <title>WGS assembly of Porphyra umbilicalis.</title>
        <authorList>
            <person name="Brawley S.H."/>
            <person name="Blouin N.A."/>
            <person name="Ficko-Blean E."/>
            <person name="Wheeler G.L."/>
            <person name="Lohr M."/>
            <person name="Goodson H.V."/>
            <person name="Jenkins J.W."/>
            <person name="Blaby-Haas C.E."/>
            <person name="Helliwell K.E."/>
            <person name="Chan C."/>
            <person name="Marriage T."/>
            <person name="Bhattacharya D."/>
            <person name="Klein A.S."/>
            <person name="Badis Y."/>
            <person name="Brodie J."/>
            <person name="Cao Y."/>
            <person name="Collen J."/>
            <person name="Dittami S.M."/>
            <person name="Gachon C.M."/>
            <person name="Green B.R."/>
            <person name="Karpowicz S."/>
            <person name="Kim J.W."/>
            <person name="Kudahl U."/>
            <person name="Lin S."/>
            <person name="Michel G."/>
            <person name="Mittag M."/>
            <person name="Olson B.J."/>
            <person name="Pangilinan J."/>
            <person name="Peng Y."/>
            <person name="Qiu H."/>
            <person name="Shu S."/>
            <person name="Singer J.T."/>
            <person name="Smith A.G."/>
            <person name="Sprecher B.N."/>
            <person name="Wagner V."/>
            <person name="Wang W."/>
            <person name="Wang Z.-Y."/>
            <person name="Yan J."/>
            <person name="Yarish C."/>
            <person name="Zoeuner-Riek S."/>
            <person name="Zhuang Y."/>
            <person name="Zou Y."/>
            <person name="Lindquist E.A."/>
            <person name="Grimwood J."/>
            <person name="Barry K."/>
            <person name="Rokhsar D.S."/>
            <person name="Schmutz J."/>
            <person name="Stiller J.W."/>
            <person name="Grossman A.R."/>
            <person name="Prochnik S.E."/>
        </authorList>
    </citation>
    <scope>NUCLEOTIDE SEQUENCE [LARGE SCALE GENOMIC DNA]</scope>
    <source>
        <strain evidence="2">4086291</strain>
    </source>
</reference>